<dbReference type="GO" id="GO:0070761">
    <property type="term" value="C:pre-snoRNP complex"/>
    <property type="evidence" value="ECO:0007669"/>
    <property type="project" value="TreeGrafter"/>
</dbReference>
<dbReference type="Pfam" id="PF04438">
    <property type="entry name" value="zf-HIT"/>
    <property type="match status" value="1"/>
</dbReference>
<evidence type="ECO:0000256" key="3">
    <source>
        <dbReference type="ARBA" id="ARBA00022833"/>
    </source>
</evidence>
<dbReference type="GO" id="GO:0000492">
    <property type="term" value="P:box C/D snoRNP assembly"/>
    <property type="evidence" value="ECO:0007669"/>
    <property type="project" value="TreeGrafter"/>
</dbReference>
<keyword evidence="8" id="KW-1185">Reference proteome</keyword>
<dbReference type="GO" id="GO:0048254">
    <property type="term" value="P:snoRNA localization"/>
    <property type="evidence" value="ECO:0007669"/>
    <property type="project" value="TreeGrafter"/>
</dbReference>
<comment type="caution">
    <text evidence="7">The sequence shown here is derived from an EMBL/GenBank/DDBJ whole genome shotgun (WGS) entry which is preliminary data.</text>
</comment>
<dbReference type="EMBL" id="MVGC01000633">
    <property type="protein sequence ID" value="RJE18059.1"/>
    <property type="molecule type" value="Genomic_DNA"/>
</dbReference>
<dbReference type="InterPro" id="IPR007529">
    <property type="entry name" value="Znf_HIT"/>
</dbReference>
<gene>
    <name evidence="7" type="ORF">PHISCL_09604</name>
</gene>
<name>A0A3A2Z4T9_9EURO</name>
<dbReference type="InterPro" id="IPR051639">
    <property type="entry name" value="BCD1"/>
</dbReference>
<dbReference type="SUPFAM" id="SSF144232">
    <property type="entry name" value="HIT/MYND zinc finger-like"/>
    <property type="match status" value="1"/>
</dbReference>
<evidence type="ECO:0000259" key="6">
    <source>
        <dbReference type="PROSITE" id="PS51083"/>
    </source>
</evidence>
<dbReference type="GO" id="GO:0005634">
    <property type="term" value="C:nucleus"/>
    <property type="evidence" value="ECO:0007669"/>
    <property type="project" value="TreeGrafter"/>
</dbReference>
<feature type="domain" description="HIT-type" evidence="6">
    <location>
        <begin position="5"/>
        <end position="37"/>
    </location>
</feature>
<evidence type="ECO:0000256" key="5">
    <source>
        <dbReference type="SAM" id="MobiDB-lite"/>
    </source>
</evidence>
<keyword evidence="3" id="KW-0862">Zinc</keyword>
<evidence type="ECO:0000313" key="7">
    <source>
        <dbReference type="EMBL" id="RJE18059.1"/>
    </source>
</evidence>
<evidence type="ECO:0000256" key="1">
    <source>
        <dbReference type="ARBA" id="ARBA00022723"/>
    </source>
</evidence>
<proteinExistence type="predicted"/>
<keyword evidence="1" id="KW-0479">Metal-binding</keyword>
<evidence type="ECO:0000313" key="8">
    <source>
        <dbReference type="Proteomes" id="UP000266188"/>
    </source>
</evidence>
<dbReference type="PANTHER" id="PTHR13483">
    <property type="entry name" value="BOX C_D SNORNA PROTEIN 1-RELATED"/>
    <property type="match status" value="1"/>
</dbReference>
<dbReference type="GO" id="GO:0000463">
    <property type="term" value="P:maturation of LSU-rRNA from tricistronic rRNA transcript (SSU-rRNA, 5.8S rRNA, LSU-rRNA)"/>
    <property type="evidence" value="ECO:0007669"/>
    <property type="project" value="TreeGrafter"/>
</dbReference>
<dbReference type="CDD" id="cd23023">
    <property type="entry name" value="zf-HIT_BCD1"/>
    <property type="match status" value="1"/>
</dbReference>
<dbReference type="PANTHER" id="PTHR13483:SF3">
    <property type="entry name" value="BOX C_D SNORNA PROTEIN 1"/>
    <property type="match status" value="1"/>
</dbReference>
<sequence>MSNTCEVCSSEASKYRCPTCGLMSCSLTCTQAHKVSCTPKPASQPPNNTTQIEVNGNANTETDGVDKQRNGLDLAALGSSRELGDLLREFPELRIQLRDMYRATLEEEWESQVPAGRSRGKGPRNRGAWTREKGFKRGLGKVRKYRQKCEDGSETGKGAEGFMQFVKLVNGENEHQSPT</sequence>
<dbReference type="PROSITE" id="PS51083">
    <property type="entry name" value="ZF_HIT"/>
    <property type="match status" value="1"/>
</dbReference>
<evidence type="ECO:0000256" key="4">
    <source>
        <dbReference type="PROSITE-ProRule" id="PRU00453"/>
    </source>
</evidence>
<dbReference type="Proteomes" id="UP000266188">
    <property type="component" value="Unassembled WGS sequence"/>
</dbReference>
<feature type="region of interest" description="Disordered" evidence="5">
    <location>
        <begin position="36"/>
        <end position="67"/>
    </location>
</feature>
<evidence type="ECO:0000256" key="2">
    <source>
        <dbReference type="ARBA" id="ARBA00022771"/>
    </source>
</evidence>
<organism evidence="7 8">
    <name type="scientific">Aspergillus sclerotialis</name>
    <dbReference type="NCBI Taxonomy" id="2070753"/>
    <lineage>
        <taxon>Eukaryota</taxon>
        <taxon>Fungi</taxon>
        <taxon>Dikarya</taxon>
        <taxon>Ascomycota</taxon>
        <taxon>Pezizomycotina</taxon>
        <taxon>Eurotiomycetes</taxon>
        <taxon>Eurotiomycetidae</taxon>
        <taxon>Eurotiales</taxon>
        <taxon>Aspergillaceae</taxon>
        <taxon>Aspergillus</taxon>
        <taxon>Aspergillus subgen. Polypaecilum</taxon>
    </lineage>
</organism>
<keyword evidence="2 4" id="KW-0863">Zinc-finger</keyword>
<dbReference type="Gene3D" id="3.30.60.190">
    <property type="match status" value="1"/>
</dbReference>
<dbReference type="GO" id="GO:0008270">
    <property type="term" value="F:zinc ion binding"/>
    <property type="evidence" value="ECO:0007669"/>
    <property type="project" value="UniProtKB-UniRule"/>
</dbReference>
<feature type="compositionally biased region" description="Polar residues" evidence="5">
    <location>
        <begin position="45"/>
        <end position="62"/>
    </location>
</feature>
<protein>
    <submittedName>
        <fullName evidence="7">HIT finger domain protein</fullName>
    </submittedName>
</protein>
<dbReference type="OrthoDB" id="18412at2759"/>
<dbReference type="AlphaFoldDB" id="A0A3A2Z4T9"/>
<reference evidence="8" key="1">
    <citation type="submission" date="2017-02" db="EMBL/GenBank/DDBJ databases">
        <authorList>
            <person name="Tafer H."/>
            <person name="Lopandic K."/>
        </authorList>
    </citation>
    <scope>NUCLEOTIDE SEQUENCE [LARGE SCALE GENOMIC DNA]</scope>
    <source>
        <strain evidence="8">CBS 366.77</strain>
    </source>
</reference>
<accession>A0A3A2Z4T9</accession>